<gene>
    <name evidence="1" type="ORF">VFH_II262400</name>
</gene>
<evidence type="ECO:0000313" key="2">
    <source>
        <dbReference type="Proteomes" id="UP001157006"/>
    </source>
</evidence>
<dbReference type="EMBL" id="OX451737">
    <property type="protein sequence ID" value="CAI8601231.1"/>
    <property type="molecule type" value="Genomic_DNA"/>
</dbReference>
<reference evidence="1 2" key="1">
    <citation type="submission" date="2023-01" db="EMBL/GenBank/DDBJ databases">
        <authorList>
            <person name="Kreplak J."/>
        </authorList>
    </citation>
    <scope>NUCLEOTIDE SEQUENCE [LARGE SCALE GENOMIC DNA]</scope>
</reference>
<proteinExistence type="predicted"/>
<keyword evidence="2" id="KW-1185">Reference proteome</keyword>
<evidence type="ECO:0000313" key="1">
    <source>
        <dbReference type="EMBL" id="CAI8601231.1"/>
    </source>
</evidence>
<dbReference type="Proteomes" id="UP001157006">
    <property type="component" value="Chromosome 2"/>
</dbReference>
<dbReference type="AlphaFoldDB" id="A0AAV0ZTK4"/>
<protein>
    <submittedName>
        <fullName evidence="1">Uncharacterized protein</fullName>
    </submittedName>
</protein>
<organism evidence="1 2">
    <name type="scientific">Vicia faba</name>
    <name type="common">Broad bean</name>
    <name type="synonym">Faba vulgaris</name>
    <dbReference type="NCBI Taxonomy" id="3906"/>
    <lineage>
        <taxon>Eukaryota</taxon>
        <taxon>Viridiplantae</taxon>
        <taxon>Streptophyta</taxon>
        <taxon>Embryophyta</taxon>
        <taxon>Tracheophyta</taxon>
        <taxon>Spermatophyta</taxon>
        <taxon>Magnoliopsida</taxon>
        <taxon>eudicotyledons</taxon>
        <taxon>Gunneridae</taxon>
        <taxon>Pentapetalae</taxon>
        <taxon>rosids</taxon>
        <taxon>fabids</taxon>
        <taxon>Fabales</taxon>
        <taxon>Fabaceae</taxon>
        <taxon>Papilionoideae</taxon>
        <taxon>50 kb inversion clade</taxon>
        <taxon>NPAAA clade</taxon>
        <taxon>Hologalegina</taxon>
        <taxon>IRL clade</taxon>
        <taxon>Fabeae</taxon>
        <taxon>Vicia</taxon>
    </lineage>
</organism>
<name>A0AAV0ZTK4_VICFA</name>
<accession>A0AAV0ZTK4</accession>
<sequence>MYYNVYEKLVFEYRINNTRRRAIILDKQPKDAADEHVAEVVYAEELQSQTVTDPAEVAEMDMTHIVDEVVDEVETVDVEATAIGDTKVTTPALTKPSVHTDSEFIGEPINQSMLTEYADHVAYRLWQGEDRPMLKAISHRSKMKNFCKILMPEQVRRIVADFGLISFTNRSLTMLDVSLLTVIIER</sequence>